<dbReference type="RefSeq" id="WP_104376566.1">
    <property type="nucleotide sequence ID" value="NZ_PSZC01000008.1"/>
</dbReference>
<keyword evidence="2" id="KW-0472">Membrane</keyword>
<feature type="transmembrane region" description="Helical" evidence="2">
    <location>
        <begin position="266"/>
        <end position="287"/>
    </location>
</feature>
<dbReference type="AlphaFoldDB" id="A0A2S6AQZ1"/>
<feature type="region of interest" description="Disordered" evidence="1">
    <location>
        <begin position="1"/>
        <end position="141"/>
    </location>
</feature>
<dbReference type="EMBL" id="PSZC01000008">
    <property type="protein sequence ID" value="PPJ37707.1"/>
    <property type="molecule type" value="Genomic_DNA"/>
</dbReference>
<proteinExistence type="predicted"/>
<keyword evidence="2" id="KW-1133">Transmembrane helix</keyword>
<evidence type="ECO:0008006" key="5">
    <source>
        <dbReference type="Google" id="ProtNLM"/>
    </source>
</evidence>
<dbReference type="OrthoDB" id="4829830at2"/>
<accession>A0A2S6AQZ1</accession>
<evidence type="ECO:0000256" key="1">
    <source>
        <dbReference type="SAM" id="MobiDB-lite"/>
    </source>
</evidence>
<evidence type="ECO:0000256" key="2">
    <source>
        <dbReference type="SAM" id="Phobius"/>
    </source>
</evidence>
<evidence type="ECO:0000313" key="4">
    <source>
        <dbReference type="Proteomes" id="UP000239874"/>
    </source>
</evidence>
<dbReference type="PANTHER" id="PTHR40076">
    <property type="entry name" value="MEMBRANE PROTEIN-RELATED"/>
    <property type="match status" value="1"/>
</dbReference>
<feature type="transmembrane region" description="Helical" evidence="2">
    <location>
        <begin position="201"/>
        <end position="219"/>
    </location>
</feature>
<name>A0A2S6AQZ1_9NOCA</name>
<organism evidence="3 4">
    <name type="scientific">Nocardia nova</name>
    <dbReference type="NCBI Taxonomy" id="37330"/>
    <lineage>
        <taxon>Bacteria</taxon>
        <taxon>Bacillati</taxon>
        <taxon>Actinomycetota</taxon>
        <taxon>Actinomycetes</taxon>
        <taxon>Mycobacteriales</taxon>
        <taxon>Nocardiaceae</taxon>
        <taxon>Nocardia</taxon>
    </lineage>
</organism>
<dbReference type="PANTHER" id="PTHR40076:SF1">
    <property type="entry name" value="MEMBRANE PROTEIN"/>
    <property type="match status" value="1"/>
</dbReference>
<feature type="transmembrane region" description="Helical" evidence="2">
    <location>
        <begin position="174"/>
        <end position="194"/>
    </location>
</feature>
<comment type="caution">
    <text evidence="3">The sequence shown here is derived from an EMBL/GenBank/DDBJ whole genome shotgun (WGS) entry which is preliminary data.</text>
</comment>
<dbReference type="InterPro" id="IPR010380">
    <property type="entry name" value="DUF975"/>
</dbReference>
<feature type="compositionally biased region" description="Pro residues" evidence="1">
    <location>
        <begin position="103"/>
        <end position="120"/>
    </location>
</feature>
<feature type="compositionally biased region" description="Pro residues" evidence="1">
    <location>
        <begin position="77"/>
        <end position="95"/>
    </location>
</feature>
<evidence type="ECO:0000313" key="3">
    <source>
        <dbReference type="EMBL" id="PPJ37707.1"/>
    </source>
</evidence>
<feature type="transmembrane region" description="Helical" evidence="2">
    <location>
        <begin position="239"/>
        <end position="259"/>
    </location>
</feature>
<keyword evidence="2" id="KW-0812">Transmembrane</keyword>
<gene>
    <name evidence="3" type="ORF">C5E45_13725</name>
</gene>
<reference evidence="3 4" key="1">
    <citation type="submission" date="2018-02" db="EMBL/GenBank/DDBJ databases">
        <title>8 Nocardia nova and 1 Nocardia cyriacigeorgica strain used for evolution to TMP-SMX.</title>
        <authorList>
            <person name="Mehta H."/>
            <person name="Weng J."/>
            <person name="Shamoo Y."/>
        </authorList>
    </citation>
    <scope>NUCLEOTIDE SEQUENCE [LARGE SCALE GENOMIC DNA]</scope>
    <source>
        <strain evidence="3 4">MDA3139</strain>
    </source>
</reference>
<feature type="compositionally biased region" description="Basic and acidic residues" evidence="1">
    <location>
        <begin position="10"/>
        <end position="24"/>
    </location>
</feature>
<protein>
    <recommendedName>
        <fullName evidence="5">Integral membrane protein</fullName>
    </recommendedName>
</protein>
<feature type="transmembrane region" description="Helical" evidence="2">
    <location>
        <begin position="313"/>
        <end position="346"/>
    </location>
</feature>
<sequence>MTDSPQSAPRDTDEGGERRPESRPGQHPTGPARPGAGTGEHPATPGRPEMAGATGYPQFEGTGAPQYGAPQYGGAPGEPPPVAPGGVPPVAPPPGAQGQPGPTYGPPGSVPPGAYSPPTDPTWGAPDTGMPPQGAPGYGARPGYPGGPGYVAAPGLNIGRALSFAWDRFRANPIPWVAITLVGFVAYLMVTVVVNVTHMNSLMPVMLIGLLAAVVVWLLQAAMIRGALYETDGTPPDFASFFGFVNAGNVLITALLVFVAACVGAVLCIVPALAVGYLCMFSLHYVIDQDLDPFSAIKSSVQLVVSNFVPTLLLALTVAALTIVATALCGIGLLVVGPLTVIAVTYSYRMLTGGLIA</sequence>
<dbReference type="Proteomes" id="UP000239874">
    <property type="component" value="Unassembled WGS sequence"/>
</dbReference>